<dbReference type="EMBL" id="CAKASE010000066">
    <property type="protein sequence ID" value="CAG9570668.1"/>
    <property type="molecule type" value="Genomic_DNA"/>
</dbReference>
<comment type="caution">
    <text evidence="1">The sequence shown here is derived from an EMBL/GenBank/DDBJ whole genome shotgun (WGS) entry which is preliminary data.</text>
</comment>
<proteinExistence type="predicted"/>
<accession>A0A8J2W725</accession>
<evidence type="ECO:0000313" key="2">
    <source>
        <dbReference type="Proteomes" id="UP000789524"/>
    </source>
</evidence>
<protein>
    <submittedName>
        <fullName evidence="1">(African queen) hypothetical protein</fullName>
    </submittedName>
</protein>
<dbReference type="Proteomes" id="UP000789524">
    <property type="component" value="Unassembled WGS sequence"/>
</dbReference>
<sequence>MGWIRDPWMWILGFRLVGTDHERRLAETFEFEYRREMERSGSGCPEHKPVPTAYVRRYPEGGYRVTPRLVCIILDSGDPDSYRID</sequence>
<gene>
    <name evidence="1" type="ORF">DCHRY22_LOCUS9362</name>
</gene>
<evidence type="ECO:0000313" key="1">
    <source>
        <dbReference type="EMBL" id="CAG9570668.1"/>
    </source>
</evidence>
<name>A0A8J2W725_9NEOP</name>
<keyword evidence="2" id="KW-1185">Reference proteome</keyword>
<dbReference type="AlphaFoldDB" id="A0A8J2W725"/>
<reference evidence="1" key="1">
    <citation type="submission" date="2021-09" db="EMBL/GenBank/DDBJ databases">
        <authorList>
            <person name="Martin H S."/>
        </authorList>
    </citation>
    <scope>NUCLEOTIDE SEQUENCE</scope>
</reference>
<organism evidence="1 2">
    <name type="scientific">Danaus chrysippus</name>
    <name type="common">African queen</name>
    <dbReference type="NCBI Taxonomy" id="151541"/>
    <lineage>
        <taxon>Eukaryota</taxon>
        <taxon>Metazoa</taxon>
        <taxon>Ecdysozoa</taxon>
        <taxon>Arthropoda</taxon>
        <taxon>Hexapoda</taxon>
        <taxon>Insecta</taxon>
        <taxon>Pterygota</taxon>
        <taxon>Neoptera</taxon>
        <taxon>Endopterygota</taxon>
        <taxon>Lepidoptera</taxon>
        <taxon>Glossata</taxon>
        <taxon>Ditrysia</taxon>
        <taxon>Papilionoidea</taxon>
        <taxon>Nymphalidae</taxon>
        <taxon>Danainae</taxon>
        <taxon>Danaini</taxon>
        <taxon>Danaina</taxon>
        <taxon>Danaus</taxon>
        <taxon>Anosia</taxon>
    </lineage>
</organism>